<comment type="caution">
    <text evidence="1">The sequence shown here is derived from an EMBL/GenBank/DDBJ whole genome shotgun (WGS) entry which is preliminary data.</text>
</comment>
<accession>A0ABR3NKW4</accession>
<evidence type="ECO:0000313" key="2">
    <source>
        <dbReference type="Proteomes" id="UP001558613"/>
    </source>
</evidence>
<name>A0ABR3NKW4_9TELE</name>
<dbReference type="EMBL" id="JAYMGO010000003">
    <property type="protein sequence ID" value="KAL1277225.1"/>
    <property type="molecule type" value="Genomic_DNA"/>
</dbReference>
<keyword evidence="2" id="KW-1185">Reference proteome</keyword>
<protein>
    <submittedName>
        <fullName evidence="1">Uncharacterized protein</fullName>
    </submittedName>
</protein>
<reference evidence="1 2" key="1">
    <citation type="submission" date="2023-09" db="EMBL/GenBank/DDBJ databases">
        <authorList>
            <person name="Wang M."/>
        </authorList>
    </citation>
    <scope>NUCLEOTIDE SEQUENCE [LARGE SCALE GENOMIC DNA]</scope>
    <source>
        <strain evidence="1">GT-2023</strain>
        <tissue evidence="1">Liver</tissue>
    </source>
</reference>
<sequence>MILLGDFNARVGHAAHDLIITNTIFHLPTKDKKSSWMYSRSKHRHLIDYVIVRRKDRQDVLCLSHRKHQDWFDEYDEEIKALLAEKHHLHRAHQNDPLSIAKENAFKNTVQSKLHKMQDSWPVPKQMKSRSLLIEMMSNCSTRWAEHFQFILNRPSSINDEAIDRIPQVDINHSLDIPPSVTETLEAISQLSTGKAPGSDTIPAEVYKAARQLQDIEVNRRITKASSAFGRLRSNVWDHLGISLATKLKVYQAVALTTLMDLIRMTGEEEASEITWRFEEAHFVPQVMGLIDGTHIPILPPSDGYKDFVIRKDWPSYVLQAVVGDGCW</sequence>
<organism evidence="1 2">
    <name type="scientific">Cirrhinus molitorella</name>
    <name type="common">mud carp</name>
    <dbReference type="NCBI Taxonomy" id="172907"/>
    <lineage>
        <taxon>Eukaryota</taxon>
        <taxon>Metazoa</taxon>
        <taxon>Chordata</taxon>
        <taxon>Craniata</taxon>
        <taxon>Vertebrata</taxon>
        <taxon>Euteleostomi</taxon>
        <taxon>Actinopterygii</taxon>
        <taxon>Neopterygii</taxon>
        <taxon>Teleostei</taxon>
        <taxon>Ostariophysi</taxon>
        <taxon>Cypriniformes</taxon>
        <taxon>Cyprinidae</taxon>
        <taxon>Labeoninae</taxon>
        <taxon>Labeonini</taxon>
        <taxon>Cirrhinus</taxon>
    </lineage>
</organism>
<gene>
    <name evidence="1" type="ORF">QQF64_023898</name>
</gene>
<proteinExistence type="predicted"/>
<dbReference type="Proteomes" id="UP001558613">
    <property type="component" value="Unassembled WGS sequence"/>
</dbReference>
<evidence type="ECO:0000313" key="1">
    <source>
        <dbReference type="EMBL" id="KAL1277225.1"/>
    </source>
</evidence>